<organism evidence="1 2">
    <name type="scientific">Parapedobacter defluvii</name>
    <dbReference type="NCBI Taxonomy" id="2045106"/>
    <lineage>
        <taxon>Bacteria</taxon>
        <taxon>Pseudomonadati</taxon>
        <taxon>Bacteroidota</taxon>
        <taxon>Sphingobacteriia</taxon>
        <taxon>Sphingobacteriales</taxon>
        <taxon>Sphingobacteriaceae</taxon>
        <taxon>Parapedobacter</taxon>
    </lineage>
</organism>
<dbReference type="PANTHER" id="PTHR39324:SF1">
    <property type="entry name" value="CALCIUM DODECIN"/>
    <property type="match status" value="1"/>
</dbReference>
<accession>A0ABQ1M4S6</accession>
<reference evidence="2" key="1">
    <citation type="journal article" date="2019" name="Int. J. Syst. Evol. Microbiol.">
        <title>The Global Catalogue of Microorganisms (GCM) 10K type strain sequencing project: providing services to taxonomists for standard genome sequencing and annotation.</title>
        <authorList>
            <consortium name="The Broad Institute Genomics Platform"/>
            <consortium name="The Broad Institute Genome Sequencing Center for Infectious Disease"/>
            <person name="Wu L."/>
            <person name="Ma J."/>
        </authorList>
    </citation>
    <scope>NUCLEOTIDE SEQUENCE [LARGE SCALE GENOMIC DNA]</scope>
    <source>
        <strain evidence="2">CGMCC 1.15342</strain>
    </source>
</reference>
<keyword evidence="2" id="KW-1185">Reference proteome</keyword>
<evidence type="ECO:0008006" key="3">
    <source>
        <dbReference type="Google" id="ProtNLM"/>
    </source>
</evidence>
<dbReference type="Pfam" id="PF07311">
    <property type="entry name" value="Dodecin"/>
    <property type="match status" value="1"/>
</dbReference>
<dbReference type="Gene3D" id="3.30.1660.10">
    <property type="entry name" value="Flavin-binding protein dodecin"/>
    <property type="match status" value="1"/>
</dbReference>
<evidence type="ECO:0000313" key="1">
    <source>
        <dbReference type="EMBL" id="GGC33126.1"/>
    </source>
</evidence>
<dbReference type="Proteomes" id="UP000597338">
    <property type="component" value="Unassembled WGS sequence"/>
</dbReference>
<comment type="caution">
    <text evidence="1">The sequence shown here is derived from an EMBL/GenBank/DDBJ whole genome shotgun (WGS) entry which is preliminary data.</text>
</comment>
<dbReference type="InterPro" id="IPR025543">
    <property type="entry name" value="Dodecin-like"/>
</dbReference>
<dbReference type="InterPro" id="IPR036694">
    <property type="entry name" value="Dodecin-like_sf"/>
</dbReference>
<dbReference type="RefSeq" id="WP_188751481.1">
    <property type="nucleotide sequence ID" value="NZ_BMIK01000009.1"/>
</dbReference>
<dbReference type="PANTHER" id="PTHR39324">
    <property type="entry name" value="CALCIUM DODECIN"/>
    <property type="match status" value="1"/>
</dbReference>
<dbReference type="SUPFAM" id="SSF89807">
    <property type="entry name" value="Dodecin-like"/>
    <property type="match status" value="1"/>
</dbReference>
<dbReference type="InterPro" id="IPR009923">
    <property type="entry name" value="Dodecin"/>
</dbReference>
<name>A0ABQ1M4S6_9SPHI</name>
<proteinExistence type="predicted"/>
<evidence type="ECO:0000313" key="2">
    <source>
        <dbReference type="Proteomes" id="UP000597338"/>
    </source>
</evidence>
<dbReference type="EMBL" id="BMIK01000009">
    <property type="protein sequence ID" value="GGC33126.1"/>
    <property type="molecule type" value="Genomic_DNA"/>
</dbReference>
<gene>
    <name evidence="1" type="ORF">GCM10011386_26550</name>
</gene>
<protein>
    <recommendedName>
        <fullName evidence="3">Dodecin domain-containing protein</fullName>
    </recommendedName>
</protein>
<sequence>MSVLKVIEVLANSTTGWEDAAQAAINEACKTLENVRSVYIVDQSATVADGKITEYRITCKISFELWQ</sequence>